<dbReference type="EMBL" id="CAJPUY010000005">
    <property type="protein sequence ID" value="CAG2137172.1"/>
    <property type="molecule type" value="Genomic_DNA"/>
</dbReference>
<dbReference type="Gene3D" id="3.40.50.720">
    <property type="entry name" value="NAD(P)-binding Rossmann-like Domain"/>
    <property type="match status" value="1"/>
</dbReference>
<dbReference type="InterPro" id="IPR036291">
    <property type="entry name" value="NAD(P)-bd_dom_sf"/>
</dbReference>
<dbReference type="RefSeq" id="WP_211946768.1">
    <property type="nucleotide sequence ID" value="NZ_CAJPUY010000005.1"/>
</dbReference>
<evidence type="ECO:0000313" key="2">
    <source>
        <dbReference type="Proteomes" id="UP000672934"/>
    </source>
</evidence>
<comment type="caution">
    <text evidence="1">The sequence shown here is derived from an EMBL/GenBank/DDBJ whole genome shotgun (WGS) entry which is preliminary data.</text>
</comment>
<dbReference type="InterPro" id="IPR002347">
    <property type="entry name" value="SDR_fam"/>
</dbReference>
<proteinExistence type="predicted"/>
<dbReference type="Proteomes" id="UP000672934">
    <property type="component" value="Unassembled WGS sequence"/>
</dbReference>
<name>A0A916IR44_9BURK</name>
<reference evidence="1" key="1">
    <citation type="submission" date="2021-03" db="EMBL/GenBank/DDBJ databases">
        <authorList>
            <person name="Peeters C."/>
        </authorList>
    </citation>
    <scope>NUCLEOTIDE SEQUENCE</scope>
    <source>
        <strain evidence="1">LMG 31506</strain>
    </source>
</reference>
<keyword evidence="2" id="KW-1185">Reference proteome</keyword>
<dbReference type="SUPFAM" id="SSF51735">
    <property type="entry name" value="NAD(P)-binding Rossmann-fold domains"/>
    <property type="match status" value="1"/>
</dbReference>
<sequence>MARLEEGQVAVITGAAAGMGFALAEAVLRKGMRVVITDRHSFAQPFPTLLTQLTSSPNAPALYPVGKRLK</sequence>
<dbReference type="Pfam" id="PF00106">
    <property type="entry name" value="adh_short"/>
    <property type="match status" value="1"/>
</dbReference>
<evidence type="ECO:0000313" key="1">
    <source>
        <dbReference type="EMBL" id="CAG2137172.1"/>
    </source>
</evidence>
<gene>
    <name evidence="1" type="ORF">LMG31506_01796</name>
</gene>
<dbReference type="AlphaFoldDB" id="A0A916IR44"/>
<accession>A0A916IR44</accession>
<organism evidence="1 2">
    <name type="scientific">Cupriavidus yeoncheonensis</name>
    <dbReference type="NCBI Taxonomy" id="1462994"/>
    <lineage>
        <taxon>Bacteria</taxon>
        <taxon>Pseudomonadati</taxon>
        <taxon>Pseudomonadota</taxon>
        <taxon>Betaproteobacteria</taxon>
        <taxon>Burkholderiales</taxon>
        <taxon>Burkholderiaceae</taxon>
        <taxon>Cupriavidus</taxon>
    </lineage>
</organism>
<evidence type="ECO:0008006" key="3">
    <source>
        <dbReference type="Google" id="ProtNLM"/>
    </source>
</evidence>
<protein>
    <recommendedName>
        <fullName evidence="3">SDR family NAD(P)-dependent oxidoreductase</fullName>
    </recommendedName>
</protein>